<sequence length="258" mass="27413">MDSQVIRYAVQDGLAVITLNRPEVMNALNARVCADLASALRRAAQEARAVVLTGAGRAFCSGQDLSEAAGAGAFDAESVLRDTYDPMMLALMECPVPVIAAVNGPAAGAGASIALSADVVIAAESAYFLQAFARIGLIPDAGATWWLPRQVGLPRAMGMALFADRIPARQAADWGLIWEAVPDEAFATHWQARARSLAQGPTEALRRTKVALRAADVNSHAEQLALEARLQGESARTWDFAEGVAAFVQKRPARFEGR</sequence>
<dbReference type="SUPFAM" id="SSF52096">
    <property type="entry name" value="ClpP/crotonase"/>
    <property type="match status" value="1"/>
</dbReference>
<evidence type="ECO:0000313" key="4">
    <source>
        <dbReference type="Proteomes" id="UP000186141"/>
    </source>
</evidence>
<dbReference type="STRING" id="1086013.SAMN05421774_104304"/>
<dbReference type="InterPro" id="IPR029045">
    <property type="entry name" value="ClpP/crotonase-like_dom_sf"/>
</dbReference>
<proteinExistence type="inferred from homology"/>
<dbReference type="OrthoDB" id="9781757at2"/>
<dbReference type="PANTHER" id="PTHR43459">
    <property type="entry name" value="ENOYL-COA HYDRATASE"/>
    <property type="match status" value="1"/>
</dbReference>
<dbReference type="InterPro" id="IPR001753">
    <property type="entry name" value="Enoyl-CoA_hydra/iso"/>
</dbReference>
<dbReference type="PANTHER" id="PTHR43459:SF1">
    <property type="entry name" value="EG:BACN32G11.4 PROTEIN"/>
    <property type="match status" value="1"/>
</dbReference>
<name>A0A1N7P0T9_9RHOB</name>
<dbReference type="InterPro" id="IPR014748">
    <property type="entry name" value="Enoyl-CoA_hydra_C"/>
</dbReference>
<dbReference type="RefSeq" id="WP_076531743.1">
    <property type="nucleotide sequence ID" value="NZ_BMEH01000004.1"/>
</dbReference>
<dbReference type="Proteomes" id="UP000186141">
    <property type="component" value="Unassembled WGS sequence"/>
</dbReference>
<evidence type="ECO:0000256" key="1">
    <source>
        <dbReference type="ARBA" id="ARBA00005254"/>
    </source>
</evidence>
<dbReference type="Gene3D" id="1.10.12.10">
    <property type="entry name" value="Lyase 2-enoyl-coa Hydratase, Chain A, domain 2"/>
    <property type="match status" value="1"/>
</dbReference>
<comment type="similarity">
    <text evidence="1 2">Belongs to the enoyl-CoA hydratase/isomerase family.</text>
</comment>
<dbReference type="Pfam" id="PF00378">
    <property type="entry name" value="ECH_1"/>
    <property type="match status" value="1"/>
</dbReference>
<reference evidence="3 4" key="1">
    <citation type="submission" date="2017-01" db="EMBL/GenBank/DDBJ databases">
        <authorList>
            <person name="Mah S.A."/>
            <person name="Swanson W.J."/>
            <person name="Moy G.W."/>
            <person name="Vacquier V.D."/>
        </authorList>
    </citation>
    <scope>NUCLEOTIDE SEQUENCE [LARGE SCALE GENOMIC DNA]</scope>
    <source>
        <strain evidence="3 4">DSM 26375</strain>
    </source>
</reference>
<dbReference type="AlphaFoldDB" id="A0A1N7P0T9"/>
<gene>
    <name evidence="3" type="ORF">SAMN05421774_104304</name>
</gene>
<dbReference type="GO" id="GO:0016853">
    <property type="term" value="F:isomerase activity"/>
    <property type="evidence" value="ECO:0007669"/>
    <property type="project" value="UniProtKB-KW"/>
</dbReference>
<dbReference type="CDD" id="cd06558">
    <property type="entry name" value="crotonase-like"/>
    <property type="match status" value="1"/>
</dbReference>
<protein>
    <submittedName>
        <fullName evidence="3">2-(1,2-epoxy-1,2-dihydrophenyl)acetyl-CoA isomerase</fullName>
    </submittedName>
</protein>
<dbReference type="PROSITE" id="PS00166">
    <property type="entry name" value="ENOYL_COA_HYDRATASE"/>
    <property type="match status" value="1"/>
</dbReference>
<keyword evidence="3" id="KW-0413">Isomerase</keyword>
<keyword evidence="4" id="KW-1185">Reference proteome</keyword>
<dbReference type="EMBL" id="FTOT01000004">
    <property type="protein sequence ID" value="SIT04187.1"/>
    <property type="molecule type" value="Genomic_DNA"/>
</dbReference>
<organism evidence="3 4">
    <name type="scientific">Gemmobacter megaterium</name>
    <dbReference type="NCBI Taxonomy" id="1086013"/>
    <lineage>
        <taxon>Bacteria</taxon>
        <taxon>Pseudomonadati</taxon>
        <taxon>Pseudomonadota</taxon>
        <taxon>Alphaproteobacteria</taxon>
        <taxon>Rhodobacterales</taxon>
        <taxon>Paracoccaceae</taxon>
        <taxon>Gemmobacter</taxon>
    </lineage>
</organism>
<evidence type="ECO:0000256" key="2">
    <source>
        <dbReference type="RuleBase" id="RU003707"/>
    </source>
</evidence>
<dbReference type="InterPro" id="IPR018376">
    <property type="entry name" value="Enoyl-CoA_hyd/isom_CS"/>
</dbReference>
<evidence type="ECO:0000313" key="3">
    <source>
        <dbReference type="EMBL" id="SIT04187.1"/>
    </source>
</evidence>
<dbReference type="Gene3D" id="3.90.226.10">
    <property type="entry name" value="2-enoyl-CoA Hydratase, Chain A, domain 1"/>
    <property type="match status" value="1"/>
</dbReference>
<accession>A0A1N7P0T9</accession>